<accession>A0A5J5BVT3</accession>
<keyword evidence="3" id="KW-1185">Reference proteome</keyword>
<evidence type="ECO:0000313" key="2">
    <source>
        <dbReference type="EMBL" id="KAA8547109.1"/>
    </source>
</evidence>
<gene>
    <name evidence="2" type="ORF">F0562_003538</name>
</gene>
<organism evidence="2 3">
    <name type="scientific">Nyssa sinensis</name>
    <dbReference type="NCBI Taxonomy" id="561372"/>
    <lineage>
        <taxon>Eukaryota</taxon>
        <taxon>Viridiplantae</taxon>
        <taxon>Streptophyta</taxon>
        <taxon>Embryophyta</taxon>
        <taxon>Tracheophyta</taxon>
        <taxon>Spermatophyta</taxon>
        <taxon>Magnoliopsida</taxon>
        <taxon>eudicotyledons</taxon>
        <taxon>Gunneridae</taxon>
        <taxon>Pentapetalae</taxon>
        <taxon>asterids</taxon>
        <taxon>Cornales</taxon>
        <taxon>Nyssaceae</taxon>
        <taxon>Nyssa</taxon>
    </lineage>
</organism>
<evidence type="ECO:0000256" key="1">
    <source>
        <dbReference type="SAM" id="MobiDB-lite"/>
    </source>
</evidence>
<dbReference type="AlphaFoldDB" id="A0A5J5BVT3"/>
<name>A0A5J5BVT3_9ASTE</name>
<evidence type="ECO:0000313" key="3">
    <source>
        <dbReference type="Proteomes" id="UP000325577"/>
    </source>
</evidence>
<feature type="region of interest" description="Disordered" evidence="1">
    <location>
        <begin position="43"/>
        <end position="62"/>
    </location>
</feature>
<dbReference type="EMBL" id="CM018032">
    <property type="protein sequence ID" value="KAA8547109.1"/>
    <property type="molecule type" value="Genomic_DNA"/>
</dbReference>
<reference evidence="2 3" key="1">
    <citation type="submission" date="2019-09" db="EMBL/GenBank/DDBJ databases">
        <title>A chromosome-level genome assembly of the Chinese tupelo Nyssa sinensis.</title>
        <authorList>
            <person name="Yang X."/>
            <person name="Kang M."/>
            <person name="Yang Y."/>
            <person name="Xiong H."/>
            <person name="Wang M."/>
            <person name="Zhang Z."/>
            <person name="Wang Z."/>
            <person name="Wu H."/>
            <person name="Ma T."/>
            <person name="Liu J."/>
            <person name="Xi Z."/>
        </authorList>
    </citation>
    <scope>NUCLEOTIDE SEQUENCE [LARGE SCALE GENOMIC DNA]</scope>
    <source>
        <strain evidence="2">J267</strain>
        <tissue evidence="2">Leaf</tissue>
    </source>
</reference>
<proteinExistence type="predicted"/>
<sequence>MAAPPPPHVTDAIAATHVANTAIGTDNIQQNHPIPVPFSVPKNHNREGHMSTTPPLTLPSPFPSPCRRNLNKTIKPSSSFLKLLEFRFSKDRNQIRCELRSFEPSQKWTIDCVSRRDPIHIILKPPPAIPMASSAALDSTGKSSKKVAIGKKICLWIGFRAEYGFGSDPG</sequence>
<protein>
    <submittedName>
        <fullName evidence="2">Uncharacterized protein</fullName>
    </submittedName>
</protein>
<dbReference type="Proteomes" id="UP000325577">
    <property type="component" value="Linkage Group LG1"/>
</dbReference>